<feature type="transmembrane region" description="Helical" evidence="1">
    <location>
        <begin position="15"/>
        <end position="36"/>
    </location>
</feature>
<feature type="transmembrane region" description="Helical" evidence="1">
    <location>
        <begin position="89"/>
        <end position="107"/>
    </location>
</feature>
<keyword evidence="3" id="KW-1185">Reference proteome</keyword>
<dbReference type="EMBL" id="FNEV01000002">
    <property type="protein sequence ID" value="SDJ08998.1"/>
    <property type="molecule type" value="Genomic_DNA"/>
</dbReference>
<dbReference type="STRING" id="86666.SAMN04490247_0669"/>
<dbReference type="AlphaFoldDB" id="A0A1G8QWB6"/>
<feature type="transmembrane region" description="Helical" evidence="1">
    <location>
        <begin position="159"/>
        <end position="179"/>
    </location>
</feature>
<organism evidence="2 3">
    <name type="scientific">Salimicrobium halophilum</name>
    <dbReference type="NCBI Taxonomy" id="86666"/>
    <lineage>
        <taxon>Bacteria</taxon>
        <taxon>Bacillati</taxon>
        <taxon>Bacillota</taxon>
        <taxon>Bacilli</taxon>
        <taxon>Bacillales</taxon>
        <taxon>Bacillaceae</taxon>
        <taxon>Salimicrobium</taxon>
    </lineage>
</organism>
<dbReference type="Proteomes" id="UP000199225">
    <property type="component" value="Unassembled WGS sequence"/>
</dbReference>
<name>A0A1G8QWB6_9BACI</name>
<dbReference type="RefSeq" id="WP_093192082.1">
    <property type="nucleotide sequence ID" value="NZ_FNEV01000002.1"/>
</dbReference>
<feature type="transmembrane region" description="Helical" evidence="1">
    <location>
        <begin position="48"/>
        <end position="69"/>
    </location>
</feature>
<evidence type="ECO:0008006" key="4">
    <source>
        <dbReference type="Google" id="ProtNLM"/>
    </source>
</evidence>
<keyword evidence="1" id="KW-0812">Transmembrane</keyword>
<reference evidence="3" key="1">
    <citation type="submission" date="2016-10" db="EMBL/GenBank/DDBJ databases">
        <authorList>
            <person name="Varghese N."/>
            <person name="Submissions S."/>
        </authorList>
    </citation>
    <scope>NUCLEOTIDE SEQUENCE [LARGE SCALE GENOMIC DNA]</scope>
    <source>
        <strain evidence="3">DSM 4771</strain>
    </source>
</reference>
<evidence type="ECO:0000313" key="2">
    <source>
        <dbReference type="EMBL" id="SDJ08998.1"/>
    </source>
</evidence>
<keyword evidence="1" id="KW-1133">Transmembrane helix</keyword>
<gene>
    <name evidence="2" type="ORF">SAMN04490247_0669</name>
</gene>
<proteinExistence type="predicted"/>
<dbReference type="OrthoDB" id="485492at2"/>
<keyword evidence="1" id="KW-0472">Membrane</keyword>
<accession>A0A1G8QWB6</accession>
<sequence>MTLKSRNIGNILTKFLWVDIGFIALLMVNIVIGSMVGLGETFLTYDGIIAHISGAIVIVYRIIYLYWLYNVHSELREMDETYPITPGGALARVLIPIYNFYGLWNIYSTMAKYFKKETSENEIGKKLADYTPVYYILLLGTSILNSFLGGQPSESTFNFAWFMSYVADAALVVMFILIIKVVSTGLTRLSEQEWISERVEDH</sequence>
<evidence type="ECO:0000256" key="1">
    <source>
        <dbReference type="SAM" id="Phobius"/>
    </source>
</evidence>
<evidence type="ECO:0000313" key="3">
    <source>
        <dbReference type="Proteomes" id="UP000199225"/>
    </source>
</evidence>
<protein>
    <recommendedName>
        <fullName evidence="4">DUF4328 domain-containing protein</fullName>
    </recommendedName>
</protein>
<feature type="transmembrane region" description="Helical" evidence="1">
    <location>
        <begin position="127"/>
        <end position="147"/>
    </location>
</feature>